<proteinExistence type="inferred from homology"/>
<dbReference type="Gene3D" id="3.50.50.60">
    <property type="entry name" value="FAD/NAD(P)-binding domain"/>
    <property type="match status" value="1"/>
</dbReference>
<keyword evidence="3" id="KW-0274">FAD</keyword>
<dbReference type="PRINTS" id="PR00420">
    <property type="entry name" value="RNGMNOXGNASE"/>
</dbReference>
<dbReference type="Gene3D" id="2.40.400.10">
    <property type="entry name" value="Acetoacetate decarboxylase-like"/>
    <property type="match status" value="1"/>
</dbReference>
<gene>
    <name evidence="8" type="ORF">BJF96_g8922</name>
</gene>
<evidence type="ECO:0000313" key="9">
    <source>
        <dbReference type="Proteomes" id="UP000236305"/>
    </source>
</evidence>
<evidence type="ECO:0000256" key="3">
    <source>
        <dbReference type="ARBA" id="ARBA00022827"/>
    </source>
</evidence>
<feature type="region of interest" description="Disordered" evidence="6">
    <location>
        <begin position="417"/>
        <end position="448"/>
    </location>
</feature>
<name>A0AA45AIC5_VERDA</name>
<dbReference type="Proteomes" id="UP000236305">
    <property type="component" value="Unassembled WGS sequence"/>
</dbReference>
<dbReference type="GO" id="GO:0004497">
    <property type="term" value="F:monooxygenase activity"/>
    <property type="evidence" value="ECO:0007669"/>
    <property type="project" value="UniProtKB-KW"/>
</dbReference>
<dbReference type="Pfam" id="PF06314">
    <property type="entry name" value="ADC"/>
    <property type="match status" value="1"/>
</dbReference>
<dbReference type="InterPro" id="IPR036188">
    <property type="entry name" value="FAD/NAD-bd_sf"/>
</dbReference>
<dbReference type="InterPro" id="IPR002938">
    <property type="entry name" value="FAD-bd"/>
</dbReference>
<feature type="compositionally biased region" description="Polar residues" evidence="6">
    <location>
        <begin position="439"/>
        <end position="448"/>
    </location>
</feature>
<keyword evidence="4" id="KW-0560">Oxidoreductase</keyword>
<evidence type="ECO:0000259" key="7">
    <source>
        <dbReference type="Pfam" id="PF01494"/>
    </source>
</evidence>
<keyword evidence="2" id="KW-0285">Flavoprotein</keyword>
<dbReference type="SUPFAM" id="SSF54373">
    <property type="entry name" value="FAD-linked reductases, C-terminal domain"/>
    <property type="match status" value="1"/>
</dbReference>
<dbReference type="PANTHER" id="PTHR13789:SF261">
    <property type="entry name" value="HYDROXYLASE, PUTATIVE (AFU_ORTHOLOGUE AFUA_7G00590)-RELATED"/>
    <property type="match status" value="1"/>
</dbReference>
<evidence type="ECO:0000313" key="8">
    <source>
        <dbReference type="EMBL" id="PNH27815.1"/>
    </source>
</evidence>
<dbReference type="PANTHER" id="PTHR13789">
    <property type="entry name" value="MONOOXYGENASE"/>
    <property type="match status" value="1"/>
</dbReference>
<comment type="similarity">
    <text evidence="1">Belongs to the paxM FAD-dependent monooxygenase family.</text>
</comment>
<dbReference type="GO" id="GO:0016829">
    <property type="term" value="F:lyase activity"/>
    <property type="evidence" value="ECO:0007669"/>
    <property type="project" value="InterPro"/>
</dbReference>
<evidence type="ECO:0000256" key="2">
    <source>
        <dbReference type="ARBA" id="ARBA00022630"/>
    </source>
</evidence>
<comment type="caution">
    <text evidence="8">The sequence shown here is derived from an EMBL/GenBank/DDBJ whole genome shotgun (WGS) entry which is preliminary data.</text>
</comment>
<dbReference type="InterPro" id="IPR023375">
    <property type="entry name" value="ADC_dom_sf"/>
</dbReference>
<evidence type="ECO:0000256" key="6">
    <source>
        <dbReference type="SAM" id="MobiDB-lite"/>
    </source>
</evidence>
<organism evidence="8 9">
    <name type="scientific">Verticillium dahliae</name>
    <name type="common">Verticillium wilt</name>
    <dbReference type="NCBI Taxonomy" id="27337"/>
    <lineage>
        <taxon>Eukaryota</taxon>
        <taxon>Fungi</taxon>
        <taxon>Dikarya</taxon>
        <taxon>Ascomycota</taxon>
        <taxon>Pezizomycotina</taxon>
        <taxon>Sordariomycetes</taxon>
        <taxon>Hypocreomycetidae</taxon>
        <taxon>Glomerellales</taxon>
        <taxon>Plectosphaerellaceae</taxon>
        <taxon>Verticillium</taxon>
    </lineage>
</organism>
<dbReference type="SUPFAM" id="SSF51905">
    <property type="entry name" value="FAD/NAD(P)-binding domain"/>
    <property type="match status" value="1"/>
</dbReference>
<evidence type="ECO:0000256" key="4">
    <source>
        <dbReference type="ARBA" id="ARBA00023002"/>
    </source>
</evidence>
<reference evidence="8 9" key="1">
    <citation type="submission" date="2017-12" db="EMBL/GenBank/DDBJ databases">
        <title>Comparative genomics yields insights into virulence evolution of Verticillium dahliae.</title>
        <authorList>
            <person name="Fan R."/>
            <person name="Armitage A.D."/>
            <person name="Cascant-Lopez E."/>
            <person name="Sobczyk M."/>
            <person name="Cockerton H.M."/>
            <person name="Harrison R.J."/>
        </authorList>
    </citation>
    <scope>NUCLEOTIDE SEQUENCE [LARGE SCALE GENOMIC DNA]</scope>
    <source>
        <strain evidence="8 9">12008</strain>
    </source>
</reference>
<dbReference type="EMBL" id="MPSH01000041">
    <property type="protein sequence ID" value="PNH27815.1"/>
    <property type="molecule type" value="Genomic_DNA"/>
</dbReference>
<dbReference type="InterPro" id="IPR050493">
    <property type="entry name" value="FAD-dep_Monooxygenase_BioMet"/>
</dbReference>
<dbReference type="AlphaFoldDB" id="A0AA45AIC5"/>
<dbReference type="InterPro" id="IPR010451">
    <property type="entry name" value="Acetoacetate_decarboxylase"/>
</dbReference>
<evidence type="ECO:0000256" key="5">
    <source>
        <dbReference type="ARBA" id="ARBA00023033"/>
    </source>
</evidence>
<dbReference type="SUPFAM" id="SSF160104">
    <property type="entry name" value="Acetoacetate decarboxylase-like"/>
    <property type="match status" value="1"/>
</dbReference>
<protein>
    <recommendedName>
        <fullName evidence="7">FAD-binding domain-containing protein</fullName>
    </recommendedName>
</protein>
<dbReference type="Pfam" id="PF01494">
    <property type="entry name" value="FAD_binding_3"/>
    <property type="match status" value="1"/>
</dbReference>
<evidence type="ECO:0000256" key="1">
    <source>
        <dbReference type="ARBA" id="ARBA00007992"/>
    </source>
</evidence>
<feature type="compositionally biased region" description="Low complexity" evidence="6">
    <location>
        <begin position="581"/>
        <end position="603"/>
    </location>
</feature>
<keyword evidence="5" id="KW-0503">Monooxygenase</keyword>
<sequence>MEQSEPFSPLNIVIVGAGIGGLTAALGLRQQGHKVTLLERSGLNSEVGAAIHLAPNCHGILKQFGIFPEKFGANPIRGIVDYDYIGNQKARVDLKKPLSIWQHPWMLAHRVRLHEELKKVAASTSLPGLPAEFRTHCSVADVDPAAGTVTLEDGSVVSGDLIIGADGVSSITRSIVAGPTLKPFGSGKSAFRFMISRSTLQENPETRHLVAEDGYLTMWVADDRRLVMYPTLNNTVMNFVGIHPSELTSGQGKGWSRSASKKRLLEVFGDFAPIVLSILREVDESELKVWTLLDMDRIPTWIKGKLALLGDAAHPFLPHQGQGGAMAIEDAAALAAVLPSGTTVDELPERLALYEKIRDTRAHKIQSFTRLAGEDLTDANRKNFNMMEFINYNFGHDEWHNSRRVLQEHLWSRNGPTFQRGPLSFGPMPSPRQRHDGTLQPSSGSTTAHSIRFSTSATYLKTLFPTPAFSFVSPGTLAEASLVTLEFRGLSWLGGRGYNVCGFFIHDVRYEKEPGKSVVGSFMVVMFEGAADPLVTGREELGVPKIFCNIDVAKKEEGVLVKCSWDGNVFIEIDLGAGSTTNGATTNGATTNGATTNGATTNGVSKPEDQDAQTLTNGGPQPAQDKPTWFWYRCVPSVGRKGVADAEYLVTQTPEPAPEPTTPNAAAKKTWHESTMKFDRGTWKTLPTLHHVASTLADMPVYGIIASETTEREGSESFSTVSRFD</sequence>
<feature type="domain" description="FAD-binding" evidence="7">
    <location>
        <begin position="12"/>
        <end position="367"/>
    </location>
</feature>
<feature type="region of interest" description="Disordered" evidence="6">
    <location>
        <begin position="581"/>
        <end position="626"/>
    </location>
</feature>
<accession>A0AA45AIC5</accession>
<dbReference type="GO" id="GO:0071949">
    <property type="term" value="F:FAD binding"/>
    <property type="evidence" value="ECO:0007669"/>
    <property type="project" value="InterPro"/>
</dbReference>